<comment type="caution">
    <text evidence="4">The sequence shown here is derived from an EMBL/GenBank/DDBJ whole genome shotgun (WGS) entry which is preliminary data.</text>
</comment>
<dbReference type="SUPFAM" id="SSF46894">
    <property type="entry name" value="C-terminal effector domain of the bipartite response regulators"/>
    <property type="match status" value="1"/>
</dbReference>
<keyword evidence="2" id="KW-0732">Signal</keyword>
<dbReference type="Gene3D" id="1.10.10.10">
    <property type="entry name" value="Winged helix-like DNA-binding domain superfamily/Winged helix DNA-binding domain"/>
    <property type="match status" value="1"/>
</dbReference>
<feature type="signal peptide" evidence="2">
    <location>
        <begin position="1"/>
        <end position="18"/>
    </location>
</feature>
<evidence type="ECO:0000256" key="2">
    <source>
        <dbReference type="SAM" id="SignalP"/>
    </source>
</evidence>
<sequence length="521" mass="61236">MKFIISVFLILFSVTSFAQAKKKNPYVKYIDSSYAKIDDYPKIAQQYIDSIPQPVQENIKGHLAEYYEILALINGKNKEQVKIFQNYFLALKYAKQEKKYDIAGNANLELFYNVYLVKQDSTAFNYLIEAKKYYTLSNNKNGLVEVMQMPAYVEYNKGNYEKSNLLLLQHLEYYKSIKDDAYYYLYALFMITSNYIHLNNLDKAHFYFSQLKALRTNKTIPLSLHDLHLAPLYNCMAHTHLSQKAMDSTLMYLKMGDHIKTTLNHSDVRDHFEIYINYYEAQNNLEAKKNYIDSLRIFESSLLDKSVDASFQINHALLNSEAQLQKEIRKKQFNRYLIAALIIGLLALITLLIVRYKVIKRKISEFAKQNKEYTFLKSNHEKLKVKVHGLEDYLTEVKKEVKQISTIKDVKEQHLKIKELYKNIHYNSSNIITKGESHFELISELNIEFFNEISNKYPELSHSEIIICYYVFSGFKNKEIAAFLNTSDRAIESKRFRIRKKLNLKGQDISLLDQLEQVLPD</sequence>
<evidence type="ECO:0000313" key="4">
    <source>
        <dbReference type="EMBL" id="MFD0835436.1"/>
    </source>
</evidence>
<dbReference type="InterPro" id="IPR011990">
    <property type="entry name" value="TPR-like_helical_dom_sf"/>
</dbReference>
<gene>
    <name evidence="4" type="ORF">ACFQ0I_06645</name>
</gene>
<feature type="chain" id="PRO_5046793376" description="HTH luxR-type domain-containing protein" evidence="2">
    <location>
        <begin position="19"/>
        <end position="521"/>
    </location>
</feature>
<keyword evidence="5" id="KW-1185">Reference proteome</keyword>
<dbReference type="InterPro" id="IPR000792">
    <property type="entry name" value="Tscrpt_reg_LuxR_C"/>
</dbReference>
<dbReference type="EMBL" id="JBHTIB010000008">
    <property type="protein sequence ID" value="MFD0835436.1"/>
    <property type="molecule type" value="Genomic_DNA"/>
</dbReference>
<feature type="transmembrane region" description="Helical" evidence="1">
    <location>
        <begin position="336"/>
        <end position="354"/>
    </location>
</feature>
<dbReference type="Gene3D" id="1.25.40.10">
    <property type="entry name" value="Tetratricopeptide repeat domain"/>
    <property type="match status" value="1"/>
</dbReference>
<organism evidence="4 5">
    <name type="scientific">Mariniflexile aquimaris</name>
    <dbReference type="NCBI Taxonomy" id="881009"/>
    <lineage>
        <taxon>Bacteria</taxon>
        <taxon>Pseudomonadati</taxon>
        <taxon>Bacteroidota</taxon>
        <taxon>Flavobacteriia</taxon>
        <taxon>Flavobacteriales</taxon>
        <taxon>Flavobacteriaceae</taxon>
        <taxon>Mariniflexile</taxon>
    </lineage>
</organism>
<dbReference type="InterPro" id="IPR036388">
    <property type="entry name" value="WH-like_DNA-bd_sf"/>
</dbReference>
<dbReference type="Proteomes" id="UP001597011">
    <property type="component" value="Unassembled WGS sequence"/>
</dbReference>
<evidence type="ECO:0000259" key="3">
    <source>
        <dbReference type="SMART" id="SM00421"/>
    </source>
</evidence>
<keyword evidence="1" id="KW-0472">Membrane</keyword>
<accession>A0ABW3BRD9</accession>
<name>A0ABW3BRD9_9FLAO</name>
<protein>
    <recommendedName>
        <fullName evidence="3">HTH luxR-type domain-containing protein</fullName>
    </recommendedName>
</protein>
<keyword evidence="1" id="KW-0812">Transmembrane</keyword>
<proteinExistence type="predicted"/>
<evidence type="ECO:0000256" key="1">
    <source>
        <dbReference type="SAM" id="Phobius"/>
    </source>
</evidence>
<reference evidence="5" key="1">
    <citation type="journal article" date="2019" name="Int. J. Syst. Evol. Microbiol.">
        <title>The Global Catalogue of Microorganisms (GCM) 10K type strain sequencing project: providing services to taxonomists for standard genome sequencing and annotation.</title>
        <authorList>
            <consortium name="The Broad Institute Genomics Platform"/>
            <consortium name="The Broad Institute Genome Sequencing Center for Infectious Disease"/>
            <person name="Wu L."/>
            <person name="Ma J."/>
        </authorList>
    </citation>
    <scope>NUCLEOTIDE SEQUENCE [LARGE SCALE GENOMIC DNA]</scope>
    <source>
        <strain evidence="5">CCUG 60529</strain>
    </source>
</reference>
<feature type="domain" description="HTH luxR-type" evidence="3">
    <location>
        <begin position="457"/>
        <end position="515"/>
    </location>
</feature>
<dbReference type="SMART" id="SM00421">
    <property type="entry name" value="HTH_LUXR"/>
    <property type="match status" value="1"/>
</dbReference>
<evidence type="ECO:0000313" key="5">
    <source>
        <dbReference type="Proteomes" id="UP001597011"/>
    </source>
</evidence>
<dbReference type="InterPro" id="IPR016032">
    <property type="entry name" value="Sig_transdc_resp-reg_C-effctor"/>
</dbReference>
<dbReference type="RefSeq" id="WP_379940587.1">
    <property type="nucleotide sequence ID" value="NZ_JBHTIB010000008.1"/>
</dbReference>
<keyword evidence="1" id="KW-1133">Transmembrane helix</keyword>